<dbReference type="Proteomes" id="UP000719412">
    <property type="component" value="Unassembled WGS sequence"/>
</dbReference>
<dbReference type="PANTHER" id="PTHR47326:SF1">
    <property type="entry name" value="HTH PSQ-TYPE DOMAIN-CONTAINING PROTEIN"/>
    <property type="match status" value="1"/>
</dbReference>
<dbReference type="EMBL" id="JABDTM020023075">
    <property type="protein sequence ID" value="KAH0815455.1"/>
    <property type="molecule type" value="Genomic_DNA"/>
</dbReference>
<feature type="compositionally biased region" description="Basic and acidic residues" evidence="1">
    <location>
        <begin position="526"/>
        <end position="535"/>
    </location>
</feature>
<evidence type="ECO:0000313" key="3">
    <source>
        <dbReference type="Proteomes" id="UP000719412"/>
    </source>
</evidence>
<comment type="caution">
    <text evidence="2">The sequence shown here is derived from an EMBL/GenBank/DDBJ whole genome shotgun (WGS) entry which is preliminary data.</text>
</comment>
<reference evidence="2" key="2">
    <citation type="submission" date="2021-08" db="EMBL/GenBank/DDBJ databases">
        <authorList>
            <person name="Eriksson T."/>
        </authorList>
    </citation>
    <scope>NUCLEOTIDE SEQUENCE</scope>
    <source>
        <strain evidence="2">Stoneville</strain>
        <tissue evidence="2">Whole head</tissue>
    </source>
</reference>
<name>A0A8J6HAY9_TENMO</name>
<dbReference type="AlphaFoldDB" id="A0A8J6HAY9"/>
<feature type="compositionally biased region" description="Basic and acidic residues" evidence="1">
    <location>
        <begin position="463"/>
        <end position="481"/>
    </location>
</feature>
<feature type="region of interest" description="Disordered" evidence="1">
    <location>
        <begin position="35"/>
        <end position="56"/>
    </location>
</feature>
<feature type="region of interest" description="Disordered" evidence="1">
    <location>
        <begin position="513"/>
        <end position="544"/>
    </location>
</feature>
<organism evidence="2 3">
    <name type="scientific">Tenebrio molitor</name>
    <name type="common">Yellow mealworm beetle</name>
    <dbReference type="NCBI Taxonomy" id="7067"/>
    <lineage>
        <taxon>Eukaryota</taxon>
        <taxon>Metazoa</taxon>
        <taxon>Ecdysozoa</taxon>
        <taxon>Arthropoda</taxon>
        <taxon>Hexapoda</taxon>
        <taxon>Insecta</taxon>
        <taxon>Pterygota</taxon>
        <taxon>Neoptera</taxon>
        <taxon>Endopterygota</taxon>
        <taxon>Coleoptera</taxon>
        <taxon>Polyphaga</taxon>
        <taxon>Cucujiformia</taxon>
        <taxon>Tenebrionidae</taxon>
        <taxon>Tenebrio</taxon>
    </lineage>
</organism>
<gene>
    <name evidence="2" type="ORF">GEV33_007336</name>
</gene>
<evidence type="ECO:0000313" key="2">
    <source>
        <dbReference type="EMBL" id="KAH0815455.1"/>
    </source>
</evidence>
<keyword evidence="3" id="KW-1185">Reference proteome</keyword>
<feature type="compositionally biased region" description="Acidic residues" evidence="1">
    <location>
        <begin position="513"/>
        <end position="524"/>
    </location>
</feature>
<feature type="region of interest" description="Disordered" evidence="1">
    <location>
        <begin position="462"/>
        <end position="489"/>
    </location>
</feature>
<proteinExistence type="predicted"/>
<dbReference type="PANTHER" id="PTHR47326">
    <property type="entry name" value="TRANSPOSABLE ELEMENT TC3 TRANSPOSASE-LIKE PROTEIN"/>
    <property type="match status" value="1"/>
</dbReference>
<sequence>MIRFYQELLRCWSLPEAGLRGGWLLAGMDAPARSVVSSSPQGSGGSSCGNTDLPLESPGHEGVILRKKDGRSTIRRLEVSPELLLWPFGKLFCEMSSRGFLDCDCEIVAASSLLRHLTFAARRNEGTQIEAHGARAWAPRVKLKGTRWLNYPVSKAVSVATVPVIPLTFVKFNFKFENQKKVMKFPKQKYADMHLLNGEARGNVTAARQPYGERFPHRVLPSRSTFTELHLRLCETGSVVPQMRGRGRHRSDFVIDAEEAILDIAEENPGVSTRQLISQAGISRDVVMRTLQEQLLYPYHIQRVQALVPEDYPKRTEFCQWFQHQQDRNELFSRNILACDESLFTRDDLPQLLPEVVEDMVLERRDQVWFLHDGAPPHFSQNVRNYLNRKYPNPWIQYDTVFKIKKRWEQEGTLRRKVGSGRPKISNNVEDLRLITYLEENPFKTARDSIVEKFMIIARAPRLHPETRRPPAPRDIRREGKNLPTNVKTDVTSNDEILNKYDSLSDHEDTNLLEDDQMEEDMEVDTQPKENKTEKPPPIILHGPDIRANAKLDLMPKLEENSIIKDLIHNAGKVLEIVCAEAHLTQQEILYLVFPSMEELRSGEKPLDDRQKNRQLELQTRCGTYEFSQVETRRGGCGSNRHSSYGPSPDC</sequence>
<evidence type="ECO:0000256" key="1">
    <source>
        <dbReference type="SAM" id="MobiDB-lite"/>
    </source>
</evidence>
<accession>A0A8J6HAY9</accession>
<protein>
    <submittedName>
        <fullName evidence="2">Uncharacterized protein</fullName>
    </submittedName>
</protein>
<reference evidence="2" key="1">
    <citation type="journal article" date="2020" name="J Insects Food Feed">
        <title>The yellow mealworm (Tenebrio molitor) genome: a resource for the emerging insects as food and feed industry.</title>
        <authorList>
            <person name="Eriksson T."/>
            <person name="Andere A."/>
            <person name="Kelstrup H."/>
            <person name="Emery V."/>
            <person name="Picard C."/>
        </authorList>
    </citation>
    <scope>NUCLEOTIDE SEQUENCE</scope>
    <source>
        <strain evidence="2">Stoneville</strain>
        <tissue evidence="2">Whole head</tissue>
    </source>
</reference>